<feature type="non-terminal residue" evidence="5">
    <location>
        <position position="229"/>
    </location>
</feature>
<evidence type="ECO:0000256" key="3">
    <source>
        <dbReference type="ARBA" id="ARBA00022691"/>
    </source>
</evidence>
<protein>
    <submittedName>
        <fullName evidence="5">Cercosporin toxin biosynthesis protein</fullName>
    </submittedName>
</protein>
<dbReference type="AlphaFoldDB" id="D7PDK6"/>
<evidence type="ECO:0000313" key="5">
    <source>
        <dbReference type="EMBL" id="ADI72851.1"/>
    </source>
</evidence>
<proteinExistence type="evidence at transcript level"/>
<dbReference type="Pfam" id="PF00891">
    <property type="entry name" value="Methyltransf_2"/>
    <property type="match status" value="1"/>
</dbReference>
<feature type="domain" description="O-methyltransferase C-terminal" evidence="4">
    <location>
        <begin position="5"/>
        <end position="184"/>
    </location>
</feature>
<dbReference type="CDD" id="cd02440">
    <property type="entry name" value="AdoMet_MTases"/>
    <property type="match status" value="1"/>
</dbReference>
<keyword evidence="2" id="KW-0808">Transferase</keyword>
<dbReference type="InterPro" id="IPR016461">
    <property type="entry name" value="COMT-like"/>
</dbReference>
<evidence type="ECO:0000256" key="2">
    <source>
        <dbReference type="ARBA" id="ARBA00022679"/>
    </source>
</evidence>
<dbReference type="PANTHER" id="PTHR43712:SF19">
    <property type="entry name" value="DUAL O-METHYLTRANSFERASE_FAD-DEPENDENT MONOOXYGENASE ELCB"/>
    <property type="match status" value="1"/>
</dbReference>
<organism evidence="5">
    <name type="scientific">Ophiocordyceps unilateralis</name>
    <name type="common">Zombie-ant fungus</name>
    <name type="synonym">Torrubia unilateralis</name>
    <dbReference type="NCBI Taxonomy" id="268505"/>
    <lineage>
        <taxon>Eukaryota</taxon>
        <taxon>Fungi</taxon>
        <taxon>Dikarya</taxon>
        <taxon>Ascomycota</taxon>
        <taxon>Pezizomycotina</taxon>
        <taxon>Sordariomycetes</taxon>
        <taxon>Hypocreomycetidae</taxon>
        <taxon>Hypocreales</taxon>
        <taxon>Ophiocordycipitaceae</taxon>
        <taxon>Ophiocordyceps</taxon>
    </lineage>
</organism>
<feature type="non-terminal residue" evidence="5">
    <location>
        <position position="1"/>
    </location>
</feature>
<dbReference type="InterPro" id="IPR029063">
    <property type="entry name" value="SAM-dependent_MTases_sf"/>
</dbReference>
<dbReference type="GO" id="GO:0032259">
    <property type="term" value="P:methylation"/>
    <property type="evidence" value="ECO:0007669"/>
    <property type="project" value="UniProtKB-KW"/>
</dbReference>
<evidence type="ECO:0000259" key="4">
    <source>
        <dbReference type="Pfam" id="PF00891"/>
    </source>
</evidence>
<name>D7PDK6_OPHUN</name>
<keyword evidence="1" id="KW-0489">Methyltransferase</keyword>
<sequence length="229" mass="25522">TKQFANYMKIVTSGKETNIEHLVTGYDWNTVGNKTIVDLGGSSGHASIALAEAYPGPNFIVQDLPDTIEKSKPEPGHLPADIAARISYQHHDFFTTQPLKDVDAFLLRMIIHDWPDQEAKTIISNLLPGLKKGGKLIIMDTVLPQTGSAPLLTEARLRVRDLTMMQVHSAKEREIEEWDQLFKSCDERLRIESVSQPFGSSLAILEVVMDDEPKMNGDVVEEQVETVPT</sequence>
<dbReference type="SUPFAM" id="SSF53335">
    <property type="entry name" value="S-adenosyl-L-methionine-dependent methyltransferases"/>
    <property type="match status" value="1"/>
</dbReference>
<keyword evidence="3" id="KW-0949">S-adenosyl-L-methionine</keyword>
<dbReference type="GO" id="GO:0008171">
    <property type="term" value="F:O-methyltransferase activity"/>
    <property type="evidence" value="ECO:0007669"/>
    <property type="project" value="InterPro"/>
</dbReference>
<dbReference type="PROSITE" id="PS51683">
    <property type="entry name" value="SAM_OMT_II"/>
    <property type="match status" value="1"/>
</dbReference>
<reference evidence="5" key="1">
    <citation type="submission" date="2009-12" db="EMBL/GenBank/DDBJ databases">
        <title>Genes expressed during production and efflux of the polyketides, naphthoquinones, in the insect fungus Ophiocordyceps unilateralis.</title>
        <authorList>
            <person name="Amnuaykanjanasin A."/>
            <person name="Panchanawaporn S."/>
            <person name="Chutrakul C."/>
            <person name="Tanticharoen M."/>
        </authorList>
    </citation>
    <scope>NUCLEOTIDE SEQUENCE</scope>
    <source>
        <strain evidence="5">BCC1869</strain>
    </source>
</reference>
<evidence type="ECO:0000256" key="1">
    <source>
        <dbReference type="ARBA" id="ARBA00022603"/>
    </source>
</evidence>
<dbReference type="EMBL" id="GU292434">
    <property type="protein sequence ID" value="ADI72851.1"/>
    <property type="molecule type" value="mRNA"/>
</dbReference>
<dbReference type="PANTHER" id="PTHR43712">
    <property type="entry name" value="PUTATIVE (AFU_ORTHOLOGUE AFUA_4G14580)-RELATED"/>
    <property type="match status" value="1"/>
</dbReference>
<dbReference type="Gene3D" id="3.40.50.150">
    <property type="entry name" value="Vaccinia Virus protein VP39"/>
    <property type="match status" value="1"/>
</dbReference>
<dbReference type="InterPro" id="IPR001077">
    <property type="entry name" value="COMT_C"/>
</dbReference>
<accession>D7PDK6</accession>